<dbReference type="AlphaFoldDB" id="A0A8J3BTR0"/>
<evidence type="ECO:0000313" key="2">
    <source>
        <dbReference type="EMBL" id="GGK39986.1"/>
    </source>
</evidence>
<keyword evidence="3" id="KW-1185">Reference proteome</keyword>
<keyword evidence="2" id="KW-0328">Glycosyltransferase</keyword>
<gene>
    <name evidence="2" type="ORF">GCM10010124_35840</name>
</gene>
<dbReference type="RefSeq" id="WP_189115508.1">
    <property type="nucleotide sequence ID" value="NZ_BMQC01000016.1"/>
</dbReference>
<name>A0A8J3BTR0_9ACTN</name>
<proteinExistence type="predicted"/>
<comment type="caution">
    <text evidence="2">The sequence shown here is derived from an EMBL/GenBank/DDBJ whole genome shotgun (WGS) entry which is preliminary data.</text>
</comment>
<dbReference type="GO" id="GO:0016757">
    <property type="term" value="F:glycosyltransferase activity"/>
    <property type="evidence" value="ECO:0007669"/>
    <property type="project" value="UniProtKB-KW"/>
</dbReference>
<dbReference type="Proteomes" id="UP000662200">
    <property type="component" value="Unassembled WGS sequence"/>
</dbReference>
<dbReference type="InterPro" id="IPR000836">
    <property type="entry name" value="PRTase_dom"/>
</dbReference>
<sequence length="220" mass="22628">MAPAPDVFVDRTDAGHRLAAALGGSAVDVVLGLPRGGVVVAVPVAAALGADLDIALVRKIGAPGRPEWGVGAVAEDERPQFDREALAGLGATPGDLADTVAREVAELRRRAAAYRGGRAAPAVAGRRVLVVDDGLATGVTAYAALRWLRGRRPRWLGFAAPVALADAARVLAAVADAVRCVRHEPRMPAVGAAYLDFRPVTDAEVSGALRAARRTATGAR</sequence>
<dbReference type="Gene3D" id="3.30.1310.20">
    <property type="entry name" value="PRTase-like"/>
    <property type="match status" value="1"/>
</dbReference>
<reference evidence="2" key="2">
    <citation type="submission" date="2020-09" db="EMBL/GenBank/DDBJ databases">
        <authorList>
            <person name="Sun Q."/>
            <person name="Ohkuma M."/>
        </authorList>
    </citation>
    <scope>NUCLEOTIDE SEQUENCE</scope>
    <source>
        <strain evidence="2">JCM 3091</strain>
    </source>
</reference>
<evidence type="ECO:0000259" key="1">
    <source>
        <dbReference type="Pfam" id="PF00156"/>
    </source>
</evidence>
<reference evidence="2" key="1">
    <citation type="journal article" date="2014" name="Int. J. Syst. Evol. Microbiol.">
        <title>Complete genome sequence of Corynebacterium casei LMG S-19264T (=DSM 44701T), isolated from a smear-ripened cheese.</title>
        <authorList>
            <consortium name="US DOE Joint Genome Institute (JGI-PGF)"/>
            <person name="Walter F."/>
            <person name="Albersmeier A."/>
            <person name="Kalinowski J."/>
            <person name="Ruckert C."/>
        </authorList>
    </citation>
    <scope>NUCLEOTIDE SEQUENCE</scope>
    <source>
        <strain evidence="2">JCM 3091</strain>
    </source>
</reference>
<dbReference type="EMBL" id="BMQC01000016">
    <property type="protein sequence ID" value="GGK39986.1"/>
    <property type="molecule type" value="Genomic_DNA"/>
</dbReference>
<accession>A0A8J3BTR0</accession>
<organism evidence="2 3">
    <name type="scientific">Pilimelia terevasa</name>
    <dbReference type="NCBI Taxonomy" id="53372"/>
    <lineage>
        <taxon>Bacteria</taxon>
        <taxon>Bacillati</taxon>
        <taxon>Actinomycetota</taxon>
        <taxon>Actinomycetes</taxon>
        <taxon>Micromonosporales</taxon>
        <taxon>Micromonosporaceae</taxon>
        <taxon>Pilimelia</taxon>
    </lineage>
</organism>
<dbReference type="Pfam" id="PF00156">
    <property type="entry name" value="Pribosyltran"/>
    <property type="match status" value="1"/>
</dbReference>
<keyword evidence="2" id="KW-0808">Transferase</keyword>
<dbReference type="Gene3D" id="3.40.50.2020">
    <property type="match status" value="1"/>
</dbReference>
<dbReference type="CDD" id="cd06223">
    <property type="entry name" value="PRTases_typeI"/>
    <property type="match status" value="1"/>
</dbReference>
<dbReference type="SUPFAM" id="SSF53271">
    <property type="entry name" value="PRTase-like"/>
    <property type="match status" value="1"/>
</dbReference>
<protein>
    <submittedName>
        <fullName evidence="2">Phosphoribosyltransferase</fullName>
    </submittedName>
</protein>
<evidence type="ECO:0000313" key="3">
    <source>
        <dbReference type="Proteomes" id="UP000662200"/>
    </source>
</evidence>
<feature type="domain" description="Phosphoribosyltransferase" evidence="1">
    <location>
        <begin position="26"/>
        <end position="181"/>
    </location>
</feature>
<dbReference type="InterPro" id="IPR029057">
    <property type="entry name" value="PRTase-like"/>
</dbReference>